<dbReference type="SUPFAM" id="SSF63999">
    <property type="entry name" value="Thiamin pyrophosphokinase, catalytic domain"/>
    <property type="match status" value="1"/>
</dbReference>
<dbReference type="Pfam" id="PF04263">
    <property type="entry name" value="TPK_catalytic"/>
    <property type="match status" value="1"/>
</dbReference>
<keyword evidence="8" id="KW-1185">Reference proteome</keyword>
<evidence type="ECO:0000313" key="7">
    <source>
        <dbReference type="EMBL" id="WFT76694.1"/>
    </source>
</evidence>
<protein>
    <recommendedName>
        <fullName evidence="5">Thiamine diphosphokinase</fullName>
        <ecNumber evidence="5">2.7.6.2</ecNumber>
    </recommendedName>
</protein>
<dbReference type="EMBL" id="CP121671">
    <property type="protein sequence ID" value="WFT76694.1"/>
    <property type="molecule type" value="Genomic_DNA"/>
</dbReference>
<dbReference type="EC" id="2.7.6.2" evidence="5"/>
<evidence type="ECO:0000256" key="5">
    <source>
        <dbReference type="NCBIfam" id="TIGR01378"/>
    </source>
</evidence>
<dbReference type="InterPro" id="IPR006282">
    <property type="entry name" value="Thi_PPkinase"/>
</dbReference>
<dbReference type="NCBIfam" id="TIGR01378">
    <property type="entry name" value="thi_PPkinase"/>
    <property type="match status" value="1"/>
</dbReference>
<dbReference type="Pfam" id="PF04265">
    <property type="entry name" value="TPK_B1_binding"/>
    <property type="match status" value="1"/>
</dbReference>
<dbReference type="InterPro" id="IPR007371">
    <property type="entry name" value="TPK_catalytic"/>
</dbReference>
<proteinExistence type="predicted"/>
<keyword evidence="4" id="KW-0067">ATP-binding</keyword>
<evidence type="ECO:0000256" key="4">
    <source>
        <dbReference type="ARBA" id="ARBA00022840"/>
    </source>
</evidence>
<dbReference type="Gene3D" id="3.40.50.10240">
    <property type="entry name" value="Thiamin pyrophosphokinase, catalytic domain"/>
    <property type="match status" value="1"/>
</dbReference>
<gene>
    <name evidence="7" type="ORF">P9989_10180</name>
</gene>
<dbReference type="RefSeq" id="WP_283078642.1">
    <property type="nucleotide sequence ID" value="NZ_CP121671.1"/>
</dbReference>
<feature type="domain" description="Thiamin pyrophosphokinase thiamin-binding" evidence="6">
    <location>
        <begin position="142"/>
        <end position="208"/>
    </location>
</feature>
<dbReference type="PANTHER" id="PTHR41299:SF1">
    <property type="entry name" value="THIAMINE PYROPHOSPHOKINASE"/>
    <property type="match status" value="1"/>
</dbReference>
<sequence>MKKIAIVAGGPKDFVPDLSKFDENNILWIGADLGAEVILEQGRRLDIAVGDFDSVSSESLMRIKESAGRTDTYPNEKNETDLEIALLEALKYQPEQILLFGVTGGRLDHTMVNIQILYPLLTKGIKGTIIDQQNQVELVGQGVHTLKKISQYPYVSFLPVTLAIKGLSLEGFYYPLLDAELSYGSTRCISNQLIEDRGTFSFTEGILLVIRSHDVI</sequence>
<dbReference type="InterPro" id="IPR053149">
    <property type="entry name" value="TPK"/>
</dbReference>
<dbReference type="GO" id="GO:0004788">
    <property type="term" value="F:thiamine diphosphokinase activity"/>
    <property type="evidence" value="ECO:0007669"/>
    <property type="project" value="UniProtKB-EC"/>
</dbReference>
<organism evidence="7 8">
    <name type="scientific">Halobacillus naozhouensis</name>
    <dbReference type="NCBI Taxonomy" id="554880"/>
    <lineage>
        <taxon>Bacteria</taxon>
        <taxon>Bacillati</taxon>
        <taxon>Bacillota</taxon>
        <taxon>Bacilli</taxon>
        <taxon>Bacillales</taxon>
        <taxon>Bacillaceae</taxon>
        <taxon>Halobacillus</taxon>
    </lineage>
</organism>
<dbReference type="SUPFAM" id="SSF63862">
    <property type="entry name" value="Thiamin pyrophosphokinase, substrate-binding domain"/>
    <property type="match status" value="1"/>
</dbReference>
<dbReference type="InterPro" id="IPR036759">
    <property type="entry name" value="TPK_catalytic_sf"/>
</dbReference>
<name>A0ABY8J2G6_9BACI</name>
<evidence type="ECO:0000313" key="8">
    <source>
        <dbReference type="Proteomes" id="UP001221597"/>
    </source>
</evidence>
<evidence type="ECO:0000259" key="6">
    <source>
        <dbReference type="SMART" id="SM00983"/>
    </source>
</evidence>
<dbReference type="Proteomes" id="UP001221597">
    <property type="component" value="Chromosome"/>
</dbReference>
<keyword evidence="2" id="KW-0547">Nucleotide-binding</keyword>
<accession>A0ABY8J2G6</accession>
<evidence type="ECO:0000256" key="1">
    <source>
        <dbReference type="ARBA" id="ARBA00022679"/>
    </source>
</evidence>
<keyword evidence="1 7" id="KW-0808">Transferase</keyword>
<dbReference type="InterPro" id="IPR007373">
    <property type="entry name" value="Thiamin_PyroPKinase_B1-bd"/>
</dbReference>
<reference evidence="7 8" key="1">
    <citation type="submission" date="2023-04" db="EMBL/GenBank/DDBJ databases">
        <title>Genome sequence of Halobacillus naozhouensis KACC 21980.</title>
        <authorList>
            <person name="Kim S."/>
            <person name="Heo J."/>
            <person name="Kwon S.-W."/>
        </authorList>
    </citation>
    <scope>NUCLEOTIDE SEQUENCE [LARGE SCALE GENOMIC DNA]</scope>
    <source>
        <strain evidence="7 8">KCTC 13234</strain>
    </source>
</reference>
<dbReference type="PANTHER" id="PTHR41299">
    <property type="entry name" value="THIAMINE PYROPHOSPHOKINASE"/>
    <property type="match status" value="1"/>
</dbReference>
<evidence type="ECO:0000256" key="3">
    <source>
        <dbReference type="ARBA" id="ARBA00022777"/>
    </source>
</evidence>
<dbReference type="CDD" id="cd07995">
    <property type="entry name" value="TPK"/>
    <property type="match status" value="1"/>
</dbReference>
<evidence type="ECO:0000256" key="2">
    <source>
        <dbReference type="ARBA" id="ARBA00022741"/>
    </source>
</evidence>
<dbReference type="SMART" id="SM00983">
    <property type="entry name" value="TPK_B1_binding"/>
    <property type="match status" value="1"/>
</dbReference>
<keyword evidence="3" id="KW-0418">Kinase</keyword>
<dbReference type="InterPro" id="IPR036371">
    <property type="entry name" value="TPK_B1-bd_sf"/>
</dbReference>